<feature type="region of interest" description="Disordered" evidence="1">
    <location>
        <begin position="1"/>
        <end position="37"/>
    </location>
</feature>
<evidence type="ECO:0000313" key="3">
    <source>
        <dbReference type="Proteomes" id="UP000663879"/>
    </source>
</evidence>
<reference evidence="2" key="1">
    <citation type="submission" date="2021-02" db="EMBL/GenBank/DDBJ databases">
        <authorList>
            <person name="Nowell W R."/>
        </authorList>
    </citation>
    <scope>NUCLEOTIDE SEQUENCE</scope>
    <source>
        <strain evidence="2">Ploen Becks lab</strain>
    </source>
</reference>
<organism evidence="2 3">
    <name type="scientific">Brachionus calyciflorus</name>
    <dbReference type="NCBI Taxonomy" id="104777"/>
    <lineage>
        <taxon>Eukaryota</taxon>
        <taxon>Metazoa</taxon>
        <taxon>Spiralia</taxon>
        <taxon>Gnathifera</taxon>
        <taxon>Rotifera</taxon>
        <taxon>Eurotatoria</taxon>
        <taxon>Monogononta</taxon>
        <taxon>Pseudotrocha</taxon>
        <taxon>Ploima</taxon>
        <taxon>Brachionidae</taxon>
        <taxon>Brachionus</taxon>
    </lineage>
</organism>
<gene>
    <name evidence="2" type="ORF">OXX778_LOCUS18923</name>
</gene>
<name>A0A814KLV4_9BILA</name>
<keyword evidence="3" id="KW-1185">Reference proteome</keyword>
<dbReference type="EMBL" id="CAJNOC010005466">
    <property type="protein sequence ID" value="CAF1053108.1"/>
    <property type="molecule type" value="Genomic_DNA"/>
</dbReference>
<proteinExistence type="predicted"/>
<dbReference type="AlphaFoldDB" id="A0A814KLV4"/>
<evidence type="ECO:0000256" key="1">
    <source>
        <dbReference type="SAM" id="MobiDB-lite"/>
    </source>
</evidence>
<dbReference type="PANTHER" id="PTHR33395:SF22">
    <property type="entry name" value="REVERSE TRANSCRIPTASE DOMAIN-CONTAINING PROTEIN"/>
    <property type="match status" value="1"/>
</dbReference>
<accession>A0A814KLV4</accession>
<dbReference type="PANTHER" id="PTHR33395">
    <property type="entry name" value="TRANSCRIPTASE, PUTATIVE-RELATED-RELATED"/>
    <property type="match status" value="1"/>
</dbReference>
<dbReference type="Proteomes" id="UP000663879">
    <property type="component" value="Unassembled WGS sequence"/>
</dbReference>
<evidence type="ECO:0000313" key="2">
    <source>
        <dbReference type="EMBL" id="CAF1053108.1"/>
    </source>
</evidence>
<feature type="non-terminal residue" evidence="2">
    <location>
        <position position="1"/>
    </location>
</feature>
<feature type="compositionally biased region" description="Polar residues" evidence="1">
    <location>
        <begin position="12"/>
        <end position="34"/>
    </location>
</feature>
<sequence>KIPAEKIVKTPSIETSGKPGSSCNKQTQSTNSKPSAPLPIETIITLDETIAIKDQKSFSDGFVEESPESTLKTISCRNLSSKNLENISIAIKDIDFNQVLMNNQINDQWNTFKDLILKVLDDHAPERLIKIKHKNYFPWGDDELIRLKNYRDQLHKNYAKSKQIEDYKLFSDTSKAYNNLNVQKLMSIQKIKPLKIFNQPKNITSFQKISNGVSYAENDQEKNNMFVRLYIFYFSNKSVDSCLEFTANHFKKLFDTNKLKISSFFDFKHTNQKQLSELINSIDFSSGPGCVLISSKVIKAASHKITPLITRIFKKCLDEKTIPIDWKTAGITPLFKIKAMLKIL</sequence>
<comment type="caution">
    <text evidence="2">The sequence shown here is derived from an EMBL/GenBank/DDBJ whole genome shotgun (WGS) entry which is preliminary data.</text>
</comment>
<dbReference type="OrthoDB" id="410381at2759"/>
<protein>
    <submittedName>
        <fullName evidence="2">Uncharacterized protein</fullName>
    </submittedName>
</protein>